<name>A2XKM4_ORYSI</name>
<feature type="signal peptide" evidence="2">
    <location>
        <begin position="1"/>
        <end position="21"/>
    </location>
</feature>
<protein>
    <recommendedName>
        <fullName evidence="5">Bifunctional inhibitor/plant lipid transfer protein/seed storage helical domain-containing protein</fullName>
    </recommendedName>
</protein>
<feature type="chain" id="PRO_5002649579" description="Bifunctional inhibitor/plant lipid transfer protein/seed storage helical domain-containing protein" evidence="2">
    <location>
        <begin position="22"/>
        <end position="211"/>
    </location>
</feature>
<feature type="region of interest" description="Disordered" evidence="1">
    <location>
        <begin position="173"/>
        <end position="197"/>
    </location>
</feature>
<dbReference type="Gramene" id="BGIOSGA010059-TA">
    <property type="protein sequence ID" value="BGIOSGA010059-PA"/>
    <property type="gene ID" value="BGIOSGA010059"/>
</dbReference>
<proteinExistence type="predicted"/>
<evidence type="ECO:0000256" key="1">
    <source>
        <dbReference type="SAM" id="MobiDB-lite"/>
    </source>
</evidence>
<keyword evidence="2" id="KW-0732">Signal</keyword>
<evidence type="ECO:0000313" key="3">
    <source>
        <dbReference type="EMBL" id="EAY91384.1"/>
    </source>
</evidence>
<dbReference type="EMBL" id="CM000128">
    <property type="protein sequence ID" value="EAY91384.1"/>
    <property type="molecule type" value="Genomic_DNA"/>
</dbReference>
<dbReference type="AlphaFoldDB" id="A2XKM4"/>
<dbReference type="Proteomes" id="UP000007015">
    <property type="component" value="Chromosome 3"/>
</dbReference>
<dbReference type="HOGENOM" id="CLU_1306628_0_0_1"/>
<dbReference type="STRING" id="39946.A2XKM4"/>
<evidence type="ECO:0000256" key="2">
    <source>
        <dbReference type="SAM" id="SignalP"/>
    </source>
</evidence>
<reference evidence="3 4" key="1">
    <citation type="journal article" date="2005" name="PLoS Biol.">
        <title>The genomes of Oryza sativa: a history of duplications.</title>
        <authorList>
            <person name="Yu J."/>
            <person name="Wang J."/>
            <person name="Lin W."/>
            <person name="Li S."/>
            <person name="Li H."/>
            <person name="Zhou J."/>
            <person name="Ni P."/>
            <person name="Dong W."/>
            <person name="Hu S."/>
            <person name="Zeng C."/>
            <person name="Zhang J."/>
            <person name="Zhang Y."/>
            <person name="Li R."/>
            <person name="Xu Z."/>
            <person name="Li S."/>
            <person name="Li X."/>
            <person name="Zheng H."/>
            <person name="Cong L."/>
            <person name="Lin L."/>
            <person name="Yin J."/>
            <person name="Geng J."/>
            <person name="Li G."/>
            <person name="Shi J."/>
            <person name="Liu J."/>
            <person name="Lv H."/>
            <person name="Li J."/>
            <person name="Wang J."/>
            <person name="Deng Y."/>
            <person name="Ran L."/>
            <person name="Shi X."/>
            <person name="Wang X."/>
            <person name="Wu Q."/>
            <person name="Li C."/>
            <person name="Ren X."/>
            <person name="Wang J."/>
            <person name="Wang X."/>
            <person name="Li D."/>
            <person name="Liu D."/>
            <person name="Zhang X."/>
            <person name="Ji Z."/>
            <person name="Zhao W."/>
            <person name="Sun Y."/>
            <person name="Zhang Z."/>
            <person name="Bao J."/>
            <person name="Han Y."/>
            <person name="Dong L."/>
            <person name="Ji J."/>
            <person name="Chen P."/>
            <person name="Wu S."/>
            <person name="Liu J."/>
            <person name="Xiao Y."/>
            <person name="Bu D."/>
            <person name="Tan J."/>
            <person name="Yang L."/>
            <person name="Ye C."/>
            <person name="Zhang J."/>
            <person name="Xu J."/>
            <person name="Zhou Y."/>
            <person name="Yu Y."/>
            <person name="Zhang B."/>
            <person name="Zhuang S."/>
            <person name="Wei H."/>
            <person name="Liu B."/>
            <person name="Lei M."/>
            <person name="Yu H."/>
            <person name="Li Y."/>
            <person name="Xu H."/>
            <person name="Wei S."/>
            <person name="He X."/>
            <person name="Fang L."/>
            <person name="Zhang Z."/>
            <person name="Zhang Y."/>
            <person name="Huang X."/>
            <person name="Su Z."/>
            <person name="Tong W."/>
            <person name="Li J."/>
            <person name="Tong Z."/>
            <person name="Li S."/>
            <person name="Ye J."/>
            <person name="Wang L."/>
            <person name="Fang L."/>
            <person name="Lei T."/>
            <person name="Chen C."/>
            <person name="Chen H."/>
            <person name="Xu Z."/>
            <person name="Li H."/>
            <person name="Huang H."/>
            <person name="Zhang F."/>
            <person name="Xu H."/>
            <person name="Li N."/>
            <person name="Zhao C."/>
            <person name="Li S."/>
            <person name="Dong L."/>
            <person name="Huang Y."/>
            <person name="Li L."/>
            <person name="Xi Y."/>
            <person name="Qi Q."/>
            <person name="Li W."/>
            <person name="Zhang B."/>
            <person name="Hu W."/>
            <person name="Zhang Y."/>
            <person name="Tian X."/>
            <person name="Jiao Y."/>
            <person name="Liang X."/>
            <person name="Jin J."/>
            <person name="Gao L."/>
            <person name="Zheng W."/>
            <person name="Hao B."/>
            <person name="Liu S."/>
            <person name="Wang W."/>
            <person name="Yuan L."/>
            <person name="Cao M."/>
            <person name="McDermott J."/>
            <person name="Samudrala R."/>
            <person name="Wang J."/>
            <person name="Wong G.K."/>
            <person name="Yang H."/>
        </authorList>
    </citation>
    <scope>NUCLEOTIDE SEQUENCE [LARGE SCALE GENOMIC DNA]</scope>
    <source>
        <strain evidence="4">cv. 93-11</strain>
    </source>
</reference>
<organism evidence="3 4">
    <name type="scientific">Oryza sativa subsp. indica</name>
    <name type="common">Rice</name>
    <dbReference type="NCBI Taxonomy" id="39946"/>
    <lineage>
        <taxon>Eukaryota</taxon>
        <taxon>Viridiplantae</taxon>
        <taxon>Streptophyta</taxon>
        <taxon>Embryophyta</taxon>
        <taxon>Tracheophyta</taxon>
        <taxon>Spermatophyta</taxon>
        <taxon>Magnoliopsida</taxon>
        <taxon>Liliopsida</taxon>
        <taxon>Poales</taxon>
        <taxon>Poaceae</taxon>
        <taxon>BOP clade</taxon>
        <taxon>Oryzoideae</taxon>
        <taxon>Oryzeae</taxon>
        <taxon>Oryzinae</taxon>
        <taxon>Oryza</taxon>
        <taxon>Oryza sativa</taxon>
    </lineage>
</organism>
<sequence>MEILSMFVFGLLLLGASTASGSTPTVVADHFPAAACEPAALATQVAAPCVAVGMPTPTCCRPLVSVVDLGGGFHCLCRAGGAIAAQDQHSLAVARPDHQAAVYPDTGNDQPTVVVVDTNHLNNFDRKIVTIMEALAGAQLVLAFLRGLINHLSVMLANRQNAAECRNGHDRDWEAGHGHGEDGRGRPGHVGNGIYVHRQDDRQRGGDILLE</sequence>
<evidence type="ECO:0008006" key="5">
    <source>
        <dbReference type="Google" id="ProtNLM"/>
    </source>
</evidence>
<feature type="compositionally biased region" description="Basic and acidic residues" evidence="1">
    <location>
        <begin position="173"/>
        <end position="185"/>
    </location>
</feature>
<gene>
    <name evidence="3" type="ORF">OsI_13005</name>
</gene>
<keyword evidence="4" id="KW-1185">Reference proteome</keyword>
<accession>A2XKM4</accession>
<evidence type="ECO:0000313" key="4">
    <source>
        <dbReference type="Proteomes" id="UP000007015"/>
    </source>
</evidence>